<dbReference type="PROSITE" id="PS00377">
    <property type="entry name" value="ADOMET_SYNTHASE_2"/>
    <property type="match status" value="1"/>
</dbReference>
<evidence type="ECO:0000259" key="14">
    <source>
        <dbReference type="Pfam" id="PF02772"/>
    </source>
</evidence>
<comment type="pathway">
    <text evidence="3">Amino-acid biosynthesis; S-adenosyl-L-methionine biosynthesis; S-adenosyl-L-methionine from L-methionine: step 1/1.</text>
</comment>
<evidence type="ECO:0000256" key="5">
    <source>
        <dbReference type="ARBA" id="ARBA00012828"/>
    </source>
</evidence>
<gene>
    <name evidence="16" type="ORF">MNBD_ACTINO01-2636</name>
</gene>
<evidence type="ECO:0000256" key="6">
    <source>
        <dbReference type="ARBA" id="ARBA00022563"/>
    </source>
</evidence>
<reference evidence="16" key="1">
    <citation type="submission" date="2018-06" db="EMBL/GenBank/DDBJ databases">
        <authorList>
            <person name="Zhirakovskaya E."/>
        </authorList>
    </citation>
    <scope>NUCLEOTIDE SEQUENCE</scope>
</reference>
<comment type="cofactor">
    <cofactor evidence="1">
        <name>Mg(2+)</name>
        <dbReference type="ChEBI" id="CHEBI:18420"/>
    </cofactor>
</comment>
<dbReference type="EMBL" id="UOEI01000531">
    <property type="protein sequence ID" value="VAW07513.1"/>
    <property type="molecule type" value="Genomic_DNA"/>
</dbReference>
<evidence type="ECO:0000256" key="1">
    <source>
        <dbReference type="ARBA" id="ARBA00001946"/>
    </source>
</evidence>
<dbReference type="PANTHER" id="PTHR11964">
    <property type="entry name" value="S-ADENOSYLMETHIONINE SYNTHETASE"/>
    <property type="match status" value="1"/>
</dbReference>
<dbReference type="GO" id="GO:0006556">
    <property type="term" value="P:S-adenosylmethionine biosynthetic process"/>
    <property type="evidence" value="ECO:0007669"/>
    <property type="project" value="UniProtKB-UniPathway"/>
</dbReference>
<dbReference type="UniPathway" id="UPA00315">
    <property type="reaction ID" value="UER00080"/>
</dbReference>
<keyword evidence="11" id="KW-0460">Magnesium</keyword>
<proteinExistence type="inferred from homology"/>
<evidence type="ECO:0000256" key="7">
    <source>
        <dbReference type="ARBA" id="ARBA00022679"/>
    </source>
</evidence>
<evidence type="ECO:0000256" key="12">
    <source>
        <dbReference type="ARBA" id="ARBA00022958"/>
    </source>
</evidence>
<dbReference type="InterPro" id="IPR022631">
    <property type="entry name" value="ADOMET_SYNTHASE_CS"/>
</dbReference>
<evidence type="ECO:0000256" key="9">
    <source>
        <dbReference type="ARBA" id="ARBA00022741"/>
    </source>
</evidence>
<dbReference type="Pfam" id="PF02772">
    <property type="entry name" value="S-AdoMet_synt_M"/>
    <property type="match status" value="1"/>
</dbReference>
<dbReference type="AlphaFoldDB" id="A0A3B0STZ1"/>
<keyword evidence="6" id="KW-0554">One-carbon metabolism</keyword>
<dbReference type="InterPro" id="IPR022630">
    <property type="entry name" value="S-AdoMet_synt_C"/>
</dbReference>
<dbReference type="CDD" id="cd18079">
    <property type="entry name" value="S-AdoMet_synt"/>
    <property type="match status" value="1"/>
</dbReference>
<evidence type="ECO:0000259" key="13">
    <source>
        <dbReference type="Pfam" id="PF00438"/>
    </source>
</evidence>
<protein>
    <recommendedName>
        <fullName evidence="5">methionine adenosyltransferase</fullName>
        <ecNumber evidence="5">2.5.1.6</ecNumber>
    </recommendedName>
</protein>
<dbReference type="NCBIfam" id="TIGR01034">
    <property type="entry name" value="metK"/>
    <property type="match status" value="1"/>
</dbReference>
<feature type="domain" description="S-adenosylmethionine synthetase N-terminal" evidence="13">
    <location>
        <begin position="7"/>
        <end position="107"/>
    </location>
</feature>
<dbReference type="GO" id="GO:0005524">
    <property type="term" value="F:ATP binding"/>
    <property type="evidence" value="ECO:0007669"/>
    <property type="project" value="UniProtKB-KW"/>
</dbReference>
<dbReference type="InterPro" id="IPR022629">
    <property type="entry name" value="S-AdoMet_synt_central"/>
</dbReference>
<evidence type="ECO:0000256" key="8">
    <source>
        <dbReference type="ARBA" id="ARBA00022723"/>
    </source>
</evidence>
<evidence type="ECO:0000256" key="11">
    <source>
        <dbReference type="ARBA" id="ARBA00022842"/>
    </source>
</evidence>
<dbReference type="GO" id="GO:0004478">
    <property type="term" value="F:methionine adenosyltransferase activity"/>
    <property type="evidence" value="ECO:0007669"/>
    <property type="project" value="UniProtKB-EC"/>
</dbReference>
<dbReference type="InterPro" id="IPR022636">
    <property type="entry name" value="S-AdoMet_synthetase_sfam"/>
</dbReference>
<evidence type="ECO:0000259" key="15">
    <source>
        <dbReference type="Pfam" id="PF02773"/>
    </source>
</evidence>
<dbReference type="GO" id="GO:0046872">
    <property type="term" value="F:metal ion binding"/>
    <property type="evidence" value="ECO:0007669"/>
    <property type="project" value="UniProtKB-KW"/>
</dbReference>
<keyword evidence="9" id="KW-0547">Nucleotide-binding</keyword>
<name>A0A3B0STZ1_9ZZZZ</name>
<comment type="cofactor">
    <cofactor evidence="2">
        <name>K(+)</name>
        <dbReference type="ChEBI" id="CHEBI:29103"/>
    </cofactor>
</comment>
<accession>A0A3B0STZ1</accession>
<dbReference type="Gene3D" id="3.30.300.10">
    <property type="match status" value="3"/>
</dbReference>
<evidence type="ECO:0000256" key="4">
    <source>
        <dbReference type="ARBA" id="ARBA00009685"/>
    </source>
</evidence>
<dbReference type="InterPro" id="IPR002133">
    <property type="entry name" value="S-AdoMet_synthetase"/>
</dbReference>
<dbReference type="SUPFAM" id="SSF55973">
    <property type="entry name" value="S-adenosylmethionine synthetase"/>
    <property type="match status" value="3"/>
</dbReference>
<dbReference type="EC" id="2.5.1.6" evidence="5"/>
<evidence type="ECO:0000256" key="10">
    <source>
        <dbReference type="ARBA" id="ARBA00022840"/>
    </source>
</evidence>
<keyword evidence="7 16" id="KW-0808">Transferase</keyword>
<organism evidence="16">
    <name type="scientific">hydrothermal vent metagenome</name>
    <dbReference type="NCBI Taxonomy" id="652676"/>
    <lineage>
        <taxon>unclassified sequences</taxon>
        <taxon>metagenomes</taxon>
        <taxon>ecological metagenomes</taxon>
    </lineage>
</organism>
<keyword evidence="12" id="KW-0630">Potassium</keyword>
<dbReference type="HAMAP" id="MF_00086">
    <property type="entry name" value="S_AdoMet_synth1"/>
    <property type="match status" value="1"/>
</dbReference>
<dbReference type="GO" id="GO:0006730">
    <property type="term" value="P:one-carbon metabolic process"/>
    <property type="evidence" value="ECO:0007669"/>
    <property type="project" value="UniProtKB-KW"/>
</dbReference>
<dbReference type="PROSITE" id="PS00376">
    <property type="entry name" value="ADOMET_SYNTHASE_1"/>
    <property type="match status" value="1"/>
</dbReference>
<dbReference type="Pfam" id="PF02773">
    <property type="entry name" value="S-AdoMet_synt_C"/>
    <property type="match status" value="1"/>
</dbReference>
<dbReference type="InterPro" id="IPR022628">
    <property type="entry name" value="S-AdoMet_synt_N"/>
</dbReference>
<evidence type="ECO:0000313" key="16">
    <source>
        <dbReference type="EMBL" id="VAW07513.1"/>
    </source>
</evidence>
<evidence type="ECO:0000256" key="2">
    <source>
        <dbReference type="ARBA" id="ARBA00001958"/>
    </source>
</evidence>
<feature type="domain" description="S-adenosylmethionine synthetase central" evidence="14">
    <location>
        <begin position="120"/>
        <end position="237"/>
    </location>
</feature>
<comment type="similarity">
    <text evidence="4">Belongs to the AdoMet synthase family.</text>
</comment>
<sequence length="396" mass="43081">MSTRRHRFTSESVSMGHPDKVADRISDSVLDFALRFDPEARVACETFITGGLLIIGGEIRAYGLPSDLYDQIEQDARDTIRRIGYSGPGTGFDPDGADVQIVMQDQSVDIKRGVDDGEDLGAGDQGLMFGYASNETDELMPLPIMLSHRLVAHQAAVREAGIIEGLRPDAKSQITTTWQDGGSKRVESVLLSTQHHPMWNDRQKELRDLAIEHIIKPAMGDWWSDDVAVLFNPTGRFEVGGPEGDTGLTGRKIIVDTYGGWARHGGGAFSGKDSSKVDRSASYMARCVAKNVVAAGLADECELRLSYAIGVADPTALSIDCHGTEHVDEAAIERAVMDVFDLTPGGIIEQLDLAHPIFEPTSYHGHFGRQPDEAGPGTFSWERTDRVDDLKSSLGV</sequence>
<evidence type="ECO:0000256" key="3">
    <source>
        <dbReference type="ARBA" id="ARBA00005224"/>
    </source>
</evidence>
<keyword evidence="10" id="KW-0067">ATP-binding</keyword>
<dbReference type="Pfam" id="PF00438">
    <property type="entry name" value="S-AdoMet_synt_N"/>
    <property type="match status" value="1"/>
</dbReference>
<dbReference type="PIRSF" id="PIRSF000497">
    <property type="entry name" value="MAT"/>
    <property type="match status" value="1"/>
</dbReference>
<keyword evidence="8" id="KW-0479">Metal-binding</keyword>
<feature type="domain" description="S-adenosylmethionine synthetase C-terminal" evidence="15">
    <location>
        <begin position="239"/>
        <end position="382"/>
    </location>
</feature>